<evidence type="ECO:0000256" key="1">
    <source>
        <dbReference type="SAM" id="Phobius"/>
    </source>
</evidence>
<feature type="transmembrane region" description="Helical" evidence="1">
    <location>
        <begin position="48"/>
        <end position="66"/>
    </location>
</feature>
<evidence type="ECO:0000313" key="3">
    <source>
        <dbReference type="Proteomes" id="UP000078596"/>
    </source>
</evidence>
<name>A0A191ZFM7_9GAMM</name>
<reference evidence="2 3" key="1">
    <citation type="submission" date="2016-06" db="EMBL/GenBank/DDBJ databases">
        <title>Insight into the functional genes involving in sulfur oxidation in Pearl River water.</title>
        <authorList>
            <person name="Luo J."/>
            <person name="Tan X."/>
            <person name="Lin W."/>
        </authorList>
    </citation>
    <scope>NUCLEOTIDE SEQUENCE [LARGE SCALE GENOMIC DNA]</scope>
    <source>
        <strain evidence="2 3">LS2</strain>
    </source>
</reference>
<gene>
    <name evidence="2" type="ORF">A9404_04035</name>
</gene>
<dbReference type="STRING" id="1860122.A9404_04035"/>
<evidence type="ECO:0000313" key="2">
    <source>
        <dbReference type="EMBL" id="ANJ66657.1"/>
    </source>
</evidence>
<feature type="transmembrane region" description="Helical" evidence="1">
    <location>
        <begin position="6"/>
        <end position="27"/>
    </location>
</feature>
<keyword evidence="1" id="KW-1133">Transmembrane helix</keyword>
<proteinExistence type="predicted"/>
<feature type="transmembrane region" description="Helical" evidence="1">
    <location>
        <begin position="72"/>
        <end position="91"/>
    </location>
</feature>
<keyword evidence="3" id="KW-1185">Reference proteome</keyword>
<dbReference type="RefSeq" id="WP_066098896.1">
    <property type="nucleotide sequence ID" value="NZ_CP016027.1"/>
</dbReference>
<protein>
    <submittedName>
        <fullName evidence="2">Uncharacterized protein</fullName>
    </submittedName>
</protein>
<sequence length="109" mass="12116">MEHKIPTYLVITILLLLLAWLTAWAIPRIPRLPRARWLRMMQAMSNRIIFAGLAVMLAPWLFGVLRTTPFNLPTALGGIGLIVLGLLLSAWTSRQTSGHQPEGAGKECD</sequence>
<dbReference type="KEGG" id="haz:A9404_04035"/>
<organism evidence="2 3">
    <name type="scientific">Halothiobacillus diazotrophicus</name>
    <dbReference type="NCBI Taxonomy" id="1860122"/>
    <lineage>
        <taxon>Bacteria</taxon>
        <taxon>Pseudomonadati</taxon>
        <taxon>Pseudomonadota</taxon>
        <taxon>Gammaproteobacteria</taxon>
        <taxon>Chromatiales</taxon>
        <taxon>Halothiobacillaceae</taxon>
        <taxon>Halothiobacillus</taxon>
    </lineage>
</organism>
<keyword evidence="1" id="KW-0812">Transmembrane</keyword>
<accession>A0A191ZFM7</accession>
<dbReference type="Proteomes" id="UP000078596">
    <property type="component" value="Chromosome"/>
</dbReference>
<dbReference type="EMBL" id="CP016027">
    <property type="protein sequence ID" value="ANJ66657.1"/>
    <property type="molecule type" value="Genomic_DNA"/>
</dbReference>
<dbReference type="AlphaFoldDB" id="A0A191ZFM7"/>
<keyword evidence="1" id="KW-0472">Membrane</keyword>